<gene>
    <name evidence="2" type="ORF">FC86_GL000015</name>
</gene>
<comment type="caution">
    <text evidence="2">The sequence shown here is derived from an EMBL/GenBank/DDBJ whole genome shotgun (WGS) entry which is preliminary data.</text>
</comment>
<sequence>MLAFLGEILMNKKRGIALILVSVVLLAVVYFVMPSTFSANENSQNKSSEIIQGSYAASKTQMSWMVSYYYYPKNFQELIQSGHLVYSGEVVGVQPAPYDNYPMTLAKVKVDKIIRGDSNLKGQIINVLFAGGDIKENDFKSTMTDSPIAPSNKTITVEYSGTKLPENGDKIAGIMNKASTGTNGIKDDFWMFVAPGSVFFKDDDNLYKRPKGFKSPDNNDQTINKSLTQLIEEKKTS</sequence>
<organism evidence="2 3">
    <name type="scientific">Holzapfeliella floricola DSM 23037 = JCM 16512</name>
    <dbReference type="NCBI Taxonomy" id="1423744"/>
    <lineage>
        <taxon>Bacteria</taxon>
        <taxon>Bacillati</taxon>
        <taxon>Bacillota</taxon>
        <taxon>Bacilli</taxon>
        <taxon>Lactobacillales</taxon>
        <taxon>Lactobacillaceae</taxon>
        <taxon>Holzapfeliella</taxon>
    </lineage>
</organism>
<protein>
    <submittedName>
        <fullName evidence="2">Uncharacterized protein</fullName>
    </submittedName>
</protein>
<evidence type="ECO:0000256" key="1">
    <source>
        <dbReference type="SAM" id="Phobius"/>
    </source>
</evidence>
<dbReference type="EMBL" id="AYZL01000008">
    <property type="protein sequence ID" value="KRN04567.1"/>
    <property type="molecule type" value="Genomic_DNA"/>
</dbReference>
<feature type="transmembrane region" description="Helical" evidence="1">
    <location>
        <begin position="15"/>
        <end position="33"/>
    </location>
</feature>
<evidence type="ECO:0000313" key="2">
    <source>
        <dbReference type="EMBL" id="KRN04567.1"/>
    </source>
</evidence>
<keyword evidence="1" id="KW-0472">Membrane</keyword>
<dbReference type="PATRIC" id="fig|1423744.4.peg.17"/>
<keyword evidence="3" id="KW-1185">Reference proteome</keyword>
<proteinExistence type="predicted"/>
<keyword evidence="1" id="KW-1133">Transmembrane helix</keyword>
<dbReference type="Proteomes" id="UP000051378">
    <property type="component" value="Unassembled WGS sequence"/>
</dbReference>
<dbReference type="STRING" id="1423744.FC86_GL000015"/>
<dbReference type="AlphaFoldDB" id="A0A0R2DUE2"/>
<evidence type="ECO:0000313" key="3">
    <source>
        <dbReference type="Proteomes" id="UP000051378"/>
    </source>
</evidence>
<name>A0A0R2DUE2_9LACO</name>
<keyword evidence="1" id="KW-0812">Transmembrane</keyword>
<accession>A0A0R2DUE2</accession>
<reference evidence="2 3" key="1">
    <citation type="journal article" date="2015" name="Genome Announc.">
        <title>Expanding the biotechnology potential of lactobacilli through comparative genomics of 213 strains and associated genera.</title>
        <authorList>
            <person name="Sun Z."/>
            <person name="Harris H.M."/>
            <person name="McCann A."/>
            <person name="Guo C."/>
            <person name="Argimon S."/>
            <person name="Zhang W."/>
            <person name="Yang X."/>
            <person name="Jeffery I.B."/>
            <person name="Cooney J.C."/>
            <person name="Kagawa T.F."/>
            <person name="Liu W."/>
            <person name="Song Y."/>
            <person name="Salvetti E."/>
            <person name="Wrobel A."/>
            <person name="Rasinkangas P."/>
            <person name="Parkhill J."/>
            <person name="Rea M.C."/>
            <person name="O'Sullivan O."/>
            <person name="Ritari J."/>
            <person name="Douillard F.P."/>
            <person name="Paul Ross R."/>
            <person name="Yang R."/>
            <person name="Briner A.E."/>
            <person name="Felis G.E."/>
            <person name="de Vos W.M."/>
            <person name="Barrangou R."/>
            <person name="Klaenhammer T.R."/>
            <person name="Caufield P.W."/>
            <person name="Cui Y."/>
            <person name="Zhang H."/>
            <person name="O'Toole P.W."/>
        </authorList>
    </citation>
    <scope>NUCLEOTIDE SEQUENCE [LARGE SCALE GENOMIC DNA]</scope>
    <source>
        <strain evidence="2 3">DSM 23037</strain>
    </source>
</reference>